<gene>
    <name evidence="1" type="ORF">RRG08_027772</name>
</gene>
<proteinExistence type="predicted"/>
<protein>
    <submittedName>
        <fullName evidence="1">Uncharacterized protein</fullName>
    </submittedName>
</protein>
<dbReference type="AlphaFoldDB" id="A0AAE0ZAL6"/>
<organism evidence="1 2">
    <name type="scientific">Elysia crispata</name>
    <name type="common">lettuce slug</name>
    <dbReference type="NCBI Taxonomy" id="231223"/>
    <lineage>
        <taxon>Eukaryota</taxon>
        <taxon>Metazoa</taxon>
        <taxon>Spiralia</taxon>
        <taxon>Lophotrochozoa</taxon>
        <taxon>Mollusca</taxon>
        <taxon>Gastropoda</taxon>
        <taxon>Heterobranchia</taxon>
        <taxon>Euthyneura</taxon>
        <taxon>Panpulmonata</taxon>
        <taxon>Sacoglossa</taxon>
        <taxon>Placobranchoidea</taxon>
        <taxon>Plakobranchidae</taxon>
        <taxon>Elysia</taxon>
    </lineage>
</organism>
<keyword evidence="2" id="KW-1185">Reference proteome</keyword>
<comment type="caution">
    <text evidence="1">The sequence shown here is derived from an EMBL/GenBank/DDBJ whole genome shotgun (WGS) entry which is preliminary data.</text>
</comment>
<sequence length="122" mass="14286">MKKWFEIKRFNKRFQATLDRVIRKEEVHRSSLWEEVGVGIPVSNHKYLQSSISIVSHNRFTEEEVESQCQIINISKALIRLPRTRGSQKFALGRRRRTEMQSSRASSPIEAAAMMMWASMEC</sequence>
<dbReference type="Proteomes" id="UP001283361">
    <property type="component" value="Unassembled WGS sequence"/>
</dbReference>
<reference evidence="1" key="1">
    <citation type="journal article" date="2023" name="G3 (Bethesda)">
        <title>A reference genome for the long-term kleptoplast-retaining sea slug Elysia crispata morphotype clarki.</title>
        <authorList>
            <person name="Eastman K.E."/>
            <person name="Pendleton A.L."/>
            <person name="Shaikh M.A."/>
            <person name="Suttiyut T."/>
            <person name="Ogas R."/>
            <person name="Tomko P."/>
            <person name="Gavelis G."/>
            <person name="Widhalm J.R."/>
            <person name="Wisecaver J.H."/>
        </authorList>
    </citation>
    <scope>NUCLEOTIDE SEQUENCE</scope>
    <source>
        <strain evidence="1">ECLA1</strain>
    </source>
</reference>
<name>A0AAE0ZAL6_9GAST</name>
<dbReference type="EMBL" id="JAWDGP010004345">
    <property type="protein sequence ID" value="KAK3765131.1"/>
    <property type="molecule type" value="Genomic_DNA"/>
</dbReference>
<evidence type="ECO:0000313" key="1">
    <source>
        <dbReference type="EMBL" id="KAK3765131.1"/>
    </source>
</evidence>
<evidence type="ECO:0000313" key="2">
    <source>
        <dbReference type="Proteomes" id="UP001283361"/>
    </source>
</evidence>
<accession>A0AAE0ZAL6</accession>